<dbReference type="SUPFAM" id="SSF55144">
    <property type="entry name" value="LigT-like"/>
    <property type="match status" value="1"/>
</dbReference>
<dbReference type="Gene3D" id="3.90.1140.10">
    <property type="entry name" value="Cyclic phosphodiesterase"/>
    <property type="match status" value="1"/>
</dbReference>
<reference evidence="1" key="1">
    <citation type="submission" date="2024-03" db="EMBL/GenBank/DDBJ databases">
        <title>WGS assembly of Saponaria officinalis var. Norfolk2.</title>
        <authorList>
            <person name="Jenkins J."/>
            <person name="Shu S."/>
            <person name="Grimwood J."/>
            <person name="Barry K."/>
            <person name="Goodstein D."/>
            <person name="Schmutz J."/>
            <person name="Leebens-Mack J."/>
            <person name="Osbourn A."/>
        </authorList>
    </citation>
    <scope>NUCLEOTIDE SEQUENCE [LARGE SCALE GENOMIC DNA]</scope>
    <source>
        <strain evidence="1">JIC</strain>
    </source>
</reference>
<evidence type="ECO:0008006" key="3">
    <source>
        <dbReference type="Google" id="ProtNLM"/>
    </source>
</evidence>
<dbReference type="PANTHER" id="PTHR36039:SF2">
    <property type="entry name" value="RNA LIGASE_CYCLIC NUCLEOTIDE PHOSPHODIESTERASE FAMILY PROTEIN"/>
    <property type="match status" value="1"/>
</dbReference>
<dbReference type="InterPro" id="IPR009097">
    <property type="entry name" value="Cyclic_Pdiesterase"/>
</dbReference>
<dbReference type="EMBL" id="JBDFQZ010000010">
    <property type="protein sequence ID" value="KAK9684135.1"/>
    <property type="molecule type" value="Genomic_DNA"/>
</dbReference>
<keyword evidence="2" id="KW-1185">Reference proteome</keyword>
<protein>
    <recommendedName>
        <fullName evidence="3">RNA ligase/cyclic nucleotide phosphodiesterase family protein</fullName>
    </recommendedName>
</protein>
<dbReference type="AlphaFoldDB" id="A0AAW1I3Q7"/>
<dbReference type="Proteomes" id="UP001443914">
    <property type="component" value="Unassembled WGS sequence"/>
</dbReference>
<evidence type="ECO:0000313" key="2">
    <source>
        <dbReference type="Proteomes" id="UP001443914"/>
    </source>
</evidence>
<comment type="caution">
    <text evidence="1">The sequence shown here is derived from an EMBL/GenBank/DDBJ whole genome shotgun (WGS) entry which is preliminary data.</text>
</comment>
<gene>
    <name evidence="1" type="ORF">RND81_10G188700</name>
</gene>
<accession>A0AAW1I3Q7</accession>
<sequence>MSQIYSIELYFDPSLENQILKSWNILARRQITTQLIEIESRPHITLFSSPLIDPQKLEPLLNSFSSKQDPLHLTFSSIGLLPNHNNLLFLSPVPTFSLLNFHSQLCDLLKKEGVDVGDDFGVDSWIPASPVAMDVPKSRLSEAVTVLRDLKLPVSGYAMDVGVVEFSPVRELYSFMLGNSVDC</sequence>
<evidence type="ECO:0000313" key="1">
    <source>
        <dbReference type="EMBL" id="KAK9684135.1"/>
    </source>
</evidence>
<dbReference type="Pfam" id="PF13563">
    <property type="entry name" value="2_5_RNA_ligase2"/>
    <property type="match status" value="1"/>
</dbReference>
<organism evidence="1 2">
    <name type="scientific">Saponaria officinalis</name>
    <name type="common">Common soapwort</name>
    <name type="synonym">Lychnis saponaria</name>
    <dbReference type="NCBI Taxonomy" id="3572"/>
    <lineage>
        <taxon>Eukaryota</taxon>
        <taxon>Viridiplantae</taxon>
        <taxon>Streptophyta</taxon>
        <taxon>Embryophyta</taxon>
        <taxon>Tracheophyta</taxon>
        <taxon>Spermatophyta</taxon>
        <taxon>Magnoliopsida</taxon>
        <taxon>eudicotyledons</taxon>
        <taxon>Gunneridae</taxon>
        <taxon>Pentapetalae</taxon>
        <taxon>Caryophyllales</taxon>
        <taxon>Caryophyllaceae</taxon>
        <taxon>Caryophylleae</taxon>
        <taxon>Saponaria</taxon>
    </lineage>
</organism>
<dbReference type="PANTHER" id="PTHR36039">
    <property type="match status" value="1"/>
</dbReference>
<name>A0AAW1I3Q7_SAPOF</name>
<proteinExistence type="predicted"/>